<evidence type="ECO:0000313" key="2">
    <source>
        <dbReference type="EMBL" id="ESR23382.1"/>
    </source>
</evidence>
<comment type="caution">
    <text evidence="2">The sequence shown here is derived from an EMBL/GenBank/DDBJ whole genome shotgun (WGS) entry which is preliminary data.</text>
</comment>
<reference evidence="2 3" key="1">
    <citation type="journal article" date="2014" name="Genome Announc.">
        <title>Draft Genome Sequence of Lutibaculum baratangense Strain AMV1T, Isolated from a Mud Volcano in Andamans, India.</title>
        <authorList>
            <person name="Singh A."/>
            <person name="Sreenivas A."/>
            <person name="Sathyanarayana Reddy G."/>
            <person name="Pinnaka A.K."/>
            <person name="Shivaji S."/>
        </authorList>
    </citation>
    <scope>NUCLEOTIDE SEQUENCE [LARGE SCALE GENOMIC DNA]</scope>
    <source>
        <strain evidence="2 3">AMV1</strain>
    </source>
</reference>
<dbReference type="STRING" id="631454.N177_3450"/>
<feature type="region of interest" description="Disordered" evidence="1">
    <location>
        <begin position="30"/>
        <end position="117"/>
    </location>
</feature>
<gene>
    <name evidence="2" type="ORF">N177_3450</name>
</gene>
<protein>
    <submittedName>
        <fullName evidence="2">Uncharacterized protein</fullName>
    </submittedName>
</protein>
<name>V4QUH8_9HYPH</name>
<evidence type="ECO:0000313" key="3">
    <source>
        <dbReference type="Proteomes" id="UP000017819"/>
    </source>
</evidence>
<feature type="compositionally biased region" description="Basic residues" evidence="1">
    <location>
        <begin position="37"/>
        <end position="47"/>
    </location>
</feature>
<evidence type="ECO:0000256" key="1">
    <source>
        <dbReference type="SAM" id="MobiDB-lite"/>
    </source>
</evidence>
<organism evidence="2 3">
    <name type="scientific">Lutibaculum baratangense AMV1</name>
    <dbReference type="NCBI Taxonomy" id="631454"/>
    <lineage>
        <taxon>Bacteria</taxon>
        <taxon>Pseudomonadati</taxon>
        <taxon>Pseudomonadota</taxon>
        <taxon>Alphaproteobacteria</taxon>
        <taxon>Hyphomicrobiales</taxon>
        <taxon>Tepidamorphaceae</taxon>
        <taxon>Lutibaculum</taxon>
    </lineage>
</organism>
<accession>V4QUH8</accession>
<dbReference type="Proteomes" id="UP000017819">
    <property type="component" value="Unassembled WGS sequence"/>
</dbReference>
<dbReference type="AlphaFoldDB" id="V4QUH8"/>
<proteinExistence type="predicted"/>
<dbReference type="EMBL" id="AWXZ01000039">
    <property type="protein sequence ID" value="ESR23382.1"/>
    <property type="molecule type" value="Genomic_DNA"/>
</dbReference>
<keyword evidence="3" id="KW-1185">Reference proteome</keyword>
<sequence length="117" mass="12741">MCHLASLKPVVAIPWACRCRHRRKMSVAVAPMEPHAKRGSGRHRCRHRWSEGASRSVSGCGAAGNQLRCRPLAPPGAASSHWHDHAGRATASRARPALAPHTHRSSRTSSSWPTSCR</sequence>